<proteinExistence type="inferred from homology"/>
<evidence type="ECO:0000256" key="7">
    <source>
        <dbReference type="ARBA" id="ARBA00023125"/>
    </source>
</evidence>
<keyword evidence="11" id="KW-1185">Reference proteome</keyword>
<sequence>MPGIRPAQEIHWYQSQIDVEDVMTVSALSLQIVRQKDLDDKAFHIINIPTRNQDTFLRRGYYGGHVDVYKPYGSNLDYSIHDVNSLYPFIIQSYPMPCGVPEWHTHLKGVGLDSLFGFIEAYVSSTFEGLIYDLLYESRLEAKKRSHQPMTFVYKLLMNSLYGRFGMNPESTVTEIRNLNQYEDLMKMENLKAQARNQILSPSQVGFK</sequence>
<evidence type="ECO:0000256" key="1">
    <source>
        <dbReference type="ARBA" id="ARBA00005755"/>
    </source>
</evidence>
<reference evidence="10 11" key="1">
    <citation type="journal article" date="2021" name="Hortic Res">
        <title>The domestication of Cucurbita argyrosperma as revealed by the genome of its wild relative.</title>
        <authorList>
            <person name="Barrera-Redondo J."/>
            <person name="Sanchez-de la Vega G."/>
            <person name="Aguirre-Liguori J.A."/>
            <person name="Castellanos-Morales G."/>
            <person name="Gutierrez-Guerrero Y.T."/>
            <person name="Aguirre-Dugua X."/>
            <person name="Aguirre-Planter E."/>
            <person name="Tenaillon M.I."/>
            <person name="Lira-Saade R."/>
            <person name="Eguiarte L.E."/>
        </authorList>
    </citation>
    <scope>NUCLEOTIDE SEQUENCE [LARGE SCALE GENOMIC DNA]</scope>
    <source>
        <strain evidence="10">JBR-2021</strain>
    </source>
</reference>
<dbReference type="GO" id="GO:0006260">
    <property type="term" value="P:DNA replication"/>
    <property type="evidence" value="ECO:0007669"/>
    <property type="project" value="UniProtKB-KW"/>
</dbReference>
<evidence type="ECO:0000256" key="3">
    <source>
        <dbReference type="ARBA" id="ARBA00022679"/>
    </source>
</evidence>
<keyword evidence="6" id="KW-0239">DNA-directed DNA polymerase</keyword>
<keyword evidence="7" id="KW-0238">DNA-binding</keyword>
<evidence type="ECO:0000313" key="10">
    <source>
        <dbReference type="EMBL" id="KAG6601805.1"/>
    </source>
</evidence>
<evidence type="ECO:0000256" key="4">
    <source>
        <dbReference type="ARBA" id="ARBA00022695"/>
    </source>
</evidence>
<evidence type="ECO:0000256" key="6">
    <source>
        <dbReference type="ARBA" id="ARBA00022932"/>
    </source>
</evidence>
<dbReference type="InterPro" id="IPR004868">
    <property type="entry name" value="DNA-dir_DNA_pol_B_mt/vir"/>
</dbReference>
<dbReference type="Pfam" id="PF03175">
    <property type="entry name" value="DNA_pol_B_2"/>
    <property type="match status" value="2"/>
</dbReference>
<dbReference type="AlphaFoldDB" id="A0AAV6NV88"/>
<dbReference type="EC" id="2.7.7.7" evidence="2"/>
<protein>
    <recommendedName>
        <fullName evidence="2">DNA-directed DNA polymerase</fullName>
        <ecNumber evidence="2">2.7.7.7</ecNumber>
    </recommendedName>
</protein>
<comment type="similarity">
    <text evidence="1">Belongs to the DNA polymerase type-B family.</text>
</comment>
<comment type="caution">
    <text evidence="10">The sequence shown here is derived from an EMBL/GenBank/DDBJ whole genome shotgun (WGS) entry which is preliminary data.</text>
</comment>
<dbReference type="GO" id="GO:0003887">
    <property type="term" value="F:DNA-directed DNA polymerase activity"/>
    <property type="evidence" value="ECO:0007669"/>
    <property type="project" value="UniProtKB-KW"/>
</dbReference>
<evidence type="ECO:0000313" key="11">
    <source>
        <dbReference type="Proteomes" id="UP000685013"/>
    </source>
</evidence>
<gene>
    <name evidence="10" type="ORF">SDJN03_07038</name>
</gene>
<dbReference type="PANTHER" id="PTHR33568">
    <property type="entry name" value="DNA POLYMERASE"/>
    <property type="match status" value="1"/>
</dbReference>
<evidence type="ECO:0000259" key="9">
    <source>
        <dbReference type="Pfam" id="PF03175"/>
    </source>
</evidence>
<dbReference type="PANTHER" id="PTHR33568:SF3">
    <property type="entry name" value="DNA-DIRECTED DNA POLYMERASE"/>
    <property type="match status" value="1"/>
</dbReference>
<feature type="non-terminal residue" evidence="10">
    <location>
        <position position="1"/>
    </location>
</feature>
<keyword evidence="5" id="KW-0235">DNA replication</keyword>
<evidence type="ECO:0000256" key="5">
    <source>
        <dbReference type="ARBA" id="ARBA00022705"/>
    </source>
</evidence>
<organism evidence="10 11">
    <name type="scientific">Cucurbita argyrosperma subsp. sororia</name>
    <dbReference type="NCBI Taxonomy" id="37648"/>
    <lineage>
        <taxon>Eukaryota</taxon>
        <taxon>Viridiplantae</taxon>
        <taxon>Streptophyta</taxon>
        <taxon>Embryophyta</taxon>
        <taxon>Tracheophyta</taxon>
        <taxon>Spermatophyta</taxon>
        <taxon>Magnoliopsida</taxon>
        <taxon>eudicotyledons</taxon>
        <taxon>Gunneridae</taxon>
        <taxon>Pentapetalae</taxon>
        <taxon>rosids</taxon>
        <taxon>fabids</taxon>
        <taxon>Cucurbitales</taxon>
        <taxon>Cucurbitaceae</taxon>
        <taxon>Cucurbiteae</taxon>
        <taxon>Cucurbita</taxon>
    </lineage>
</organism>
<dbReference type="EMBL" id="JAGKQH010000004">
    <property type="protein sequence ID" value="KAG6601805.1"/>
    <property type="molecule type" value="Genomic_DNA"/>
</dbReference>
<evidence type="ECO:0000256" key="8">
    <source>
        <dbReference type="ARBA" id="ARBA00049244"/>
    </source>
</evidence>
<keyword evidence="3" id="KW-0808">Transferase</keyword>
<comment type="catalytic activity">
    <reaction evidence="8">
        <text>DNA(n) + a 2'-deoxyribonucleoside 5'-triphosphate = DNA(n+1) + diphosphate</text>
        <dbReference type="Rhea" id="RHEA:22508"/>
        <dbReference type="Rhea" id="RHEA-COMP:17339"/>
        <dbReference type="Rhea" id="RHEA-COMP:17340"/>
        <dbReference type="ChEBI" id="CHEBI:33019"/>
        <dbReference type="ChEBI" id="CHEBI:61560"/>
        <dbReference type="ChEBI" id="CHEBI:173112"/>
        <dbReference type="EC" id="2.7.7.7"/>
    </reaction>
</comment>
<accession>A0AAV6NV88</accession>
<keyword evidence="4" id="KW-0548">Nucleotidyltransferase</keyword>
<evidence type="ECO:0000256" key="2">
    <source>
        <dbReference type="ARBA" id="ARBA00012417"/>
    </source>
</evidence>
<name>A0AAV6NV88_9ROSI</name>
<dbReference type="GO" id="GO:0003677">
    <property type="term" value="F:DNA binding"/>
    <property type="evidence" value="ECO:0007669"/>
    <property type="project" value="UniProtKB-KW"/>
</dbReference>
<dbReference type="Proteomes" id="UP000685013">
    <property type="component" value="Chromosome 4"/>
</dbReference>
<feature type="domain" description="DNA-directed DNA polymerase family B mitochondria/virus" evidence="9">
    <location>
        <begin position="126"/>
        <end position="189"/>
    </location>
</feature>
<feature type="domain" description="DNA-directed DNA polymerase family B mitochondria/virus" evidence="9">
    <location>
        <begin position="13"/>
        <end position="124"/>
    </location>
</feature>
<dbReference type="GO" id="GO:0000166">
    <property type="term" value="F:nucleotide binding"/>
    <property type="evidence" value="ECO:0007669"/>
    <property type="project" value="InterPro"/>
</dbReference>